<dbReference type="InterPro" id="IPR025447">
    <property type="entry name" value="DUF4192"/>
</dbReference>
<protein>
    <recommendedName>
        <fullName evidence="3">DUF4192 domain-containing protein</fullName>
    </recommendedName>
</protein>
<dbReference type="RefSeq" id="WP_345151394.1">
    <property type="nucleotide sequence ID" value="NZ_BAABEO010000018.1"/>
</dbReference>
<gene>
    <name evidence="1" type="ORF">GCM10023081_26450</name>
</gene>
<sequence>MAIPTNPLPVPVHDAEGILALVPHLLGFRPRGSLVCVLTSGGSLHATLRIDLPGGRAARRPGLPAPVPPPAALARRVAGFLRTVKGTTGVFLVVYSDPAVRPAGSEPDAPPSRTLVTALAGELEACGIEVQDAWHVGGGRWRSYLCADPSCCPPEGKPLDGIELSETNLRLVLAGSSPGGAEPGVPELDAEADPWTDPAAVRAAVHAVLDGADPPRRTALLMGWCRLLDGNGDGGHAGDVQDLLRRLRADPVETGALLAALHDKAVRDCLPSAAGLSAADGVAALAAIERGAERARCVRRMADFMLGVAPETPDWGRLDRLRELCGGLLPAAREEDRCALLCLAAWVEWARGRGTAAGALLDACVAECPDYRLGLLLHRLVGSGRMPDWVPDPGRAWRGHRAPMVLPPRET</sequence>
<dbReference type="Proteomes" id="UP001500752">
    <property type="component" value="Unassembled WGS sequence"/>
</dbReference>
<reference evidence="2" key="1">
    <citation type="journal article" date="2019" name="Int. J. Syst. Evol. Microbiol.">
        <title>The Global Catalogue of Microorganisms (GCM) 10K type strain sequencing project: providing services to taxonomists for standard genome sequencing and annotation.</title>
        <authorList>
            <consortium name="The Broad Institute Genomics Platform"/>
            <consortium name="The Broad Institute Genome Sequencing Center for Infectious Disease"/>
            <person name="Wu L."/>
            <person name="Ma J."/>
        </authorList>
    </citation>
    <scope>NUCLEOTIDE SEQUENCE [LARGE SCALE GENOMIC DNA]</scope>
    <source>
        <strain evidence="2">JCM 30742</strain>
    </source>
</reference>
<comment type="caution">
    <text evidence="1">The sequence shown here is derived from an EMBL/GenBank/DDBJ whole genome shotgun (WGS) entry which is preliminary data.</text>
</comment>
<organism evidence="1 2">
    <name type="scientific">Arthrobacter ginkgonis</name>
    <dbReference type="NCBI Taxonomy" id="1630594"/>
    <lineage>
        <taxon>Bacteria</taxon>
        <taxon>Bacillati</taxon>
        <taxon>Actinomycetota</taxon>
        <taxon>Actinomycetes</taxon>
        <taxon>Micrococcales</taxon>
        <taxon>Micrococcaceae</taxon>
        <taxon>Arthrobacter</taxon>
    </lineage>
</organism>
<dbReference type="Pfam" id="PF13830">
    <property type="entry name" value="DUF4192"/>
    <property type="match status" value="1"/>
</dbReference>
<evidence type="ECO:0000313" key="1">
    <source>
        <dbReference type="EMBL" id="GAA3687848.1"/>
    </source>
</evidence>
<keyword evidence="2" id="KW-1185">Reference proteome</keyword>
<accession>A0ABP7CI53</accession>
<evidence type="ECO:0000313" key="2">
    <source>
        <dbReference type="Proteomes" id="UP001500752"/>
    </source>
</evidence>
<evidence type="ECO:0008006" key="3">
    <source>
        <dbReference type="Google" id="ProtNLM"/>
    </source>
</evidence>
<proteinExistence type="predicted"/>
<dbReference type="EMBL" id="BAABEO010000018">
    <property type="protein sequence ID" value="GAA3687848.1"/>
    <property type="molecule type" value="Genomic_DNA"/>
</dbReference>
<name>A0ABP7CI53_9MICC</name>